<comment type="caution">
    <text evidence="7">The sequence shown here is derived from an EMBL/GenBank/DDBJ whole genome shotgun (WGS) entry which is preliminary data.</text>
</comment>
<sequence length="312" mass="32657">MAAVCTLAVAGTLTPLGDHGPAASSGGPGSAQAQDAWAPQQDAGSCDDRTLDPATGSTDGPAVERIRQRGRLIVGVDQNSYLWGFRDPVTGNLAGFDIDLVHALAKAILGDPDAVQFKTVPTANRIQAIQSGTVDMVVRTMTINCYRAKHVAFSAPYFEAGQQILAPVSSSITGFDDSLRGKRVCTASGSTGEVVLGDARHGSLPPVKVPNQLDCLVRLQLGLADAVFTDNALAAGQAAQDPEVRLVGRPVTQEPYGVAMKLGEPDLVRKVNSVLDAYRAGGAGSAWMKSYDHWLAKELPGLSGPPAPKYQQ</sequence>
<reference evidence="7 8" key="1">
    <citation type="submission" date="2021-08" db="EMBL/GenBank/DDBJ databases">
        <title>WGS of actinomycetes from Thailand.</title>
        <authorList>
            <person name="Thawai C."/>
        </authorList>
    </citation>
    <scope>NUCLEOTIDE SEQUENCE [LARGE SCALE GENOMIC DNA]</scope>
    <source>
        <strain evidence="7 8">PLK6-54</strain>
    </source>
</reference>
<keyword evidence="3" id="KW-0732">Signal</keyword>
<dbReference type="PROSITE" id="PS01039">
    <property type="entry name" value="SBP_BACTERIAL_3"/>
    <property type="match status" value="1"/>
</dbReference>
<evidence type="ECO:0000256" key="1">
    <source>
        <dbReference type="ARBA" id="ARBA00010333"/>
    </source>
</evidence>
<name>A0ABS7QIH0_9ACTN</name>
<evidence type="ECO:0000259" key="6">
    <source>
        <dbReference type="SMART" id="SM00062"/>
    </source>
</evidence>
<dbReference type="EMBL" id="JAINZZ010000098">
    <property type="protein sequence ID" value="MBY8882966.1"/>
    <property type="molecule type" value="Genomic_DNA"/>
</dbReference>
<comment type="similarity">
    <text evidence="1 4">Belongs to the bacterial solute-binding protein 3 family.</text>
</comment>
<dbReference type="InterPro" id="IPR051455">
    <property type="entry name" value="Bact_solute-bind_prot3"/>
</dbReference>
<dbReference type="Pfam" id="PF00497">
    <property type="entry name" value="SBP_bac_3"/>
    <property type="match status" value="1"/>
</dbReference>
<organism evidence="7 8">
    <name type="scientific">Actinacidiphila acidipaludis</name>
    <dbReference type="NCBI Taxonomy" id="2873382"/>
    <lineage>
        <taxon>Bacteria</taxon>
        <taxon>Bacillati</taxon>
        <taxon>Actinomycetota</taxon>
        <taxon>Actinomycetes</taxon>
        <taxon>Kitasatosporales</taxon>
        <taxon>Streptomycetaceae</taxon>
        <taxon>Actinacidiphila</taxon>
    </lineage>
</organism>
<feature type="domain" description="Solute-binding protein family 3/N-terminal" evidence="6">
    <location>
        <begin position="71"/>
        <end position="298"/>
    </location>
</feature>
<evidence type="ECO:0000256" key="2">
    <source>
        <dbReference type="ARBA" id="ARBA00022448"/>
    </source>
</evidence>
<dbReference type="PANTHER" id="PTHR30085">
    <property type="entry name" value="AMINO ACID ABC TRANSPORTER PERMEASE"/>
    <property type="match status" value="1"/>
</dbReference>
<evidence type="ECO:0000313" key="8">
    <source>
        <dbReference type="Proteomes" id="UP000778578"/>
    </source>
</evidence>
<keyword evidence="8" id="KW-1185">Reference proteome</keyword>
<evidence type="ECO:0000256" key="3">
    <source>
        <dbReference type="ARBA" id="ARBA00022729"/>
    </source>
</evidence>
<keyword evidence="2" id="KW-0813">Transport</keyword>
<evidence type="ECO:0000313" key="7">
    <source>
        <dbReference type="EMBL" id="MBY8882966.1"/>
    </source>
</evidence>
<dbReference type="Proteomes" id="UP000778578">
    <property type="component" value="Unassembled WGS sequence"/>
</dbReference>
<gene>
    <name evidence="7" type="ORF">K7862_35840</name>
</gene>
<dbReference type="InterPro" id="IPR001638">
    <property type="entry name" value="Solute-binding_3/MltF_N"/>
</dbReference>
<feature type="compositionally biased region" description="Low complexity" evidence="5">
    <location>
        <begin position="17"/>
        <end position="43"/>
    </location>
</feature>
<dbReference type="CDD" id="cd13690">
    <property type="entry name" value="PBP2_GluB"/>
    <property type="match status" value="1"/>
</dbReference>
<dbReference type="InterPro" id="IPR018313">
    <property type="entry name" value="SBP_3_CS"/>
</dbReference>
<evidence type="ECO:0000256" key="4">
    <source>
        <dbReference type="RuleBase" id="RU003744"/>
    </source>
</evidence>
<proteinExistence type="inferred from homology"/>
<accession>A0ABS7QIH0</accession>
<dbReference type="SMART" id="SM00062">
    <property type="entry name" value="PBPb"/>
    <property type="match status" value="1"/>
</dbReference>
<evidence type="ECO:0000256" key="5">
    <source>
        <dbReference type="SAM" id="MobiDB-lite"/>
    </source>
</evidence>
<dbReference type="Gene3D" id="3.40.190.10">
    <property type="entry name" value="Periplasmic binding protein-like II"/>
    <property type="match status" value="2"/>
</dbReference>
<feature type="region of interest" description="Disordered" evidence="5">
    <location>
        <begin position="16"/>
        <end position="62"/>
    </location>
</feature>
<protein>
    <submittedName>
        <fullName evidence="7">Glutamate ABC transporter substrate-binding protein</fullName>
    </submittedName>
</protein>
<dbReference type="SUPFAM" id="SSF53850">
    <property type="entry name" value="Periplasmic binding protein-like II"/>
    <property type="match status" value="1"/>
</dbReference>
<dbReference type="PANTHER" id="PTHR30085:SF6">
    <property type="entry name" value="ABC TRANSPORTER GLUTAMINE-BINDING PROTEIN GLNH"/>
    <property type="match status" value="1"/>
</dbReference>